<dbReference type="InterPro" id="IPR034660">
    <property type="entry name" value="DinB/YfiT-like"/>
</dbReference>
<keyword evidence="3" id="KW-1185">Reference proteome</keyword>
<feature type="domain" description="Mycothiol-dependent maleylpyruvate isomerase metal-binding" evidence="1">
    <location>
        <begin position="12"/>
        <end position="58"/>
    </location>
</feature>
<dbReference type="InterPro" id="IPR017517">
    <property type="entry name" value="Maleyloyr_isom"/>
</dbReference>
<sequence length="214" mass="23516">MDRSQTWEWIVQERHQLAGVLADLSPAEWDTPSRCAGWTVRDVAAHVIASPQLSAPAMLRTFPSLARYGYNGMILRDGQRRGRASTESILADFARWSGVRRAPFGLTPAEPLVDILVHTQDILRPLGRVHRPPVAAAMAAADRARRLGFLLGSRRTVGMVRMVATDADWARGAGPLVQAPMEELLMLCAGRPPRWEACAGPGVEALRARTLQDH</sequence>
<dbReference type="GO" id="GO:0016853">
    <property type="term" value="F:isomerase activity"/>
    <property type="evidence" value="ECO:0007669"/>
    <property type="project" value="UniProtKB-KW"/>
</dbReference>
<evidence type="ECO:0000313" key="2">
    <source>
        <dbReference type="EMBL" id="GAA4285176.1"/>
    </source>
</evidence>
<accession>A0ABP8EML3</accession>
<dbReference type="NCBIfam" id="TIGR03083">
    <property type="entry name" value="maleylpyruvate isomerase family mycothiol-dependent enzyme"/>
    <property type="match status" value="1"/>
</dbReference>
<dbReference type="Pfam" id="PF11716">
    <property type="entry name" value="MDMPI_N"/>
    <property type="match status" value="1"/>
</dbReference>
<gene>
    <name evidence="2" type="ORF">GCM10022261_27070</name>
</gene>
<evidence type="ECO:0000259" key="1">
    <source>
        <dbReference type="Pfam" id="PF11716"/>
    </source>
</evidence>
<dbReference type="SUPFAM" id="SSF109854">
    <property type="entry name" value="DinB/YfiT-like putative metalloenzymes"/>
    <property type="match status" value="1"/>
</dbReference>
<dbReference type="InterPro" id="IPR024344">
    <property type="entry name" value="MDMPI_metal-binding"/>
</dbReference>
<reference evidence="3" key="1">
    <citation type="journal article" date="2019" name="Int. J. Syst. Evol. Microbiol.">
        <title>The Global Catalogue of Microorganisms (GCM) 10K type strain sequencing project: providing services to taxonomists for standard genome sequencing and annotation.</title>
        <authorList>
            <consortium name="The Broad Institute Genomics Platform"/>
            <consortium name="The Broad Institute Genome Sequencing Center for Infectious Disease"/>
            <person name="Wu L."/>
            <person name="Ma J."/>
        </authorList>
    </citation>
    <scope>NUCLEOTIDE SEQUENCE [LARGE SCALE GENOMIC DNA]</scope>
    <source>
        <strain evidence="3">JCM 17458</strain>
    </source>
</reference>
<keyword evidence="2" id="KW-0413">Isomerase</keyword>
<organism evidence="2 3">
    <name type="scientific">Brevibacterium daeguense</name>
    <dbReference type="NCBI Taxonomy" id="909936"/>
    <lineage>
        <taxon>Bacteria</taxon>
        <taxon>Bacillati</taxon>
        <taxon>Actinomycetota</taxon>
        <taxon>Actinomycetes</taxon>
        <taxon>Micrococcales</taxon>
        <taxon>Brevibacteriaceae</taxon>
        <taxon>Brevibacterium</taxon>
    </lineage>
</organism>
<protein>
    <submittedName>
        <fullName evidence="2">Maleylpyruvate isomerase family mycothiol-dependent enzyme</fullName>
    </submittedName>
</protein>
<evidence type="ECO:0000313" key="3">
    <source>
        <dbReference type="Proteomes" id="UP001501586"/>
    </source>
</evidence>
<dbReference type="EMBL" id="BAABAZ010000008">
    <property type="protein sequence ID" value="GAA4285176.1"/>
    <property type="molecule type" value="Genomic_DNA"/>
</dbReference>
<comment type="caution">
    <text evidence="2">The sequence shown here is derived from an EMBL/GenBank/DDBJ whole genome shotgun (WGS) entry which is preliminary data.</text>
</comment>
<dbReference type="Proteomes" id="UP001501586">
    <property type="component" value="Unassembled WGS sequence"/>
</dbReference>
<dbReference type="RefSeq" id="WP_236865958.1">
    <property type="nucleotide sequence ID" value="NZ_BAABAZ010000008.1"/>
</dbReference>
<name>A0ABP8EML3_9MICO</name>
<proteinExistence type="predicted"/>
<dbReference type="Gene3D" id="1.20.120.450">
    <property type="entry name" value="dinb family like domain"/>
    <property type="match status" value="1"/>
</dbReference>